<evidence type="ECO:0000313" key="1">
    <source>
        <dbReference type="EMBL" id="CAF3469527.1"/>
    </source>
</evidence>
<organism evidence="1 2">
    <name type="scientific">Rotaria socialis</name>
    <dbReference type="NCBI Taxonomy" id="392032"/>
    <lineage>
        <taxon>Eukaryota</taxon>
        <taxon>Metazoa</taxon>
        <taxon>Spiralia</taxon>
        <taxon>Gnathifera</taxon>
        <taxon>Rotifera</taxon>
        <taxon>Eurotatoria</taxon>
        <taxon>Bdelloidea</taxon>
        <taxon>Philodinida</taxon>
        <taxon>Philodinidae</taxon>
        <taxon>Rotaria</taxon>
    </lineage>
</organism>
<accession>A0A818F4P1</accession>
<sequence length="48" mass="5243">MAGTQFKVISCLTQGDLHIIQLEETIPPLPLVQPPPKPMPSPIKPMPI</sequence>
<proteinExistence type="predicted"/>
<protein>
    <submittedName>
        <fullName evidence="1">Uncharacterized protein</fullName>
    </submittedName>
</protein>
<dbReference type="EMBL" id="CAJNYV010002305">
    <property type="protein sequence ID" value="CAF3469527.1"/>
    <property type="molecule type" value="Genomic_DNA"/>
</dbReference>
<dbReference type="Proteomes" id="UP000663865">
    <property type="component" value="Unassembled WGS sequence"/>
</dbReference>
<gene>
    <name evidence="1" type="ORF">KIK155_LOCUS13714</name>
</gene>
<evidence type="ECO:0000313" key="2">
    <source>
        <dbReference type="Proteomes" id="UP000663865"/>
    </source>
</evidence>
<feature type="non-terminal residue" evidence="1">
    <location>
        <position position="48"/>
    </location>
</feature>
<comment type="caution">
    <text evidence="1">The sequence shown here is derived from an EMBL/GenBank/DDBJ whole genome shotgun (WGS) entry which is preliminary data.</text>
</comment>
<reference evidence="1" key="1">
    <citation type="submission" date="2021-02" db="EMBL/GenBank/DDBJ databases">
        <authorList>
            <person name="Nowell W R."/>
        </authorList>
    </citation>
    <scope>NUCLEOTIDE SEQUENCE</scope>
</reference>
<dbReference type="AlphaFoldDB" id="A0A818F4P1"/>
<feature type="non-terminal residue" evidence="1">
    <location>
        <position position="1"/>
    </location>
</feature>
<name>A0A818F4P1_9BILA</name>